<dbReference type="EMBL" id="JAKGSI010000003">
    <property type="protein sequence ID" value="MCF4006967.1"/>
    <property type="molecule type" value="Genomic_DNA"/>
</dbReference>
<evidence type="ECO:0000313" key="2">
    <source>
        <dbReference type="Proteomes" id="UP001139336"/>
    </source>
</evidence>
<name>A0A9X1U7P8_9CORY</name>
<dbReference type="Proteomes" id="UP001139336">
    <property type="component" value="Unassembled WGS sequence"/>
</dbReference>
<protein>
    <recommendedName>
        <fullName evidence="3">ATP/GTP-binding protein</fullName>
    </recommendedName>
</protein>
<gene>
    <name evidence="1" type="ORF">L1O03_07215</name>
</gene>
<dbReference type="AlphaFoldDB" id="A0A9X1U7P8"/>
<accession>A0A9X1U7P8</accession>
<keyword evidence="2" id="KW-1185">Reference proteome</keyword>
<sequence length="95" mass="10975">MPRRHRRRPVHGVRPLRAEGAAYLGERREPGPSWAREETFVVRPMGAQAATKTYICPGCENPIRPGTSHIVAWPLEWAGGVADRRHWHTWCWARR</sequence>
<dbReference type="RefSeq" id="WP_236118909.1">
    <property type="nucleotide sequence ID" value="NZ_JAKGSI010000003.1"/>
</dbReference>
<comment type="caution">
    <text evidence="1">The sequence shown here is derived from an EMBL/GenBank/DDBJ whole genome shotgun (WGS) entry which is preliminary data.</text>
</comment>
<evidence type="ECO:0008006" key="3">
    <source>
        <dbReference type="Google" id="ProtNLM"/>
    </source>
</evidence>
<evidence type="ECO:0000313" key="1">
    <source>
        <dbReference type="EMBL" id="MCF4006967.1"/>
    </source>
</evidence>
<organism evidence="1 2">
    <name type="scientific">Corynebacterium uropygiale</name>
    <dbReference type="NCBI Taxonomy" id="1775911"/>
    <lineage>
        <taxon>Bacteria</taxon>
        <taxon>Bacillati</taxon>
        <taxon>Actinomycetota</taxon>
        <taxon>Actinomycetes</taxon>
        <taxon>Mycobacteriales</taxon>
        <taxon>Corynebacteriaceae</taxon>
        <taxon>Corynebacterium</taxon>
    </lineage>
</organism>
<reference evidence="1" key="1">
    <citation type="submission" date="2022-01" db="EMBL/GenBank/DDBJ databases">
        <title>Corynebacterium sp. nov isolated from isolated from the feces of the greater white-fronted geese (Anser albifrons) at Poyang Lake, PR China.</title>
        <authorList>
            <person name="Liu Q."/>
        </authorList>
    </citation>
    <scope>NUCLEOTIDE SEQUENCE</scope>
    <source>
        <strain evidence="1">JCM 32435</strain>
    </source>
</reference>
<proteinExistence type="predicted"/>